<evidence type="ECO:0000313" key="3">
    <source>
        <dbReference type="EMBL" id="GJM54400.1"/>
    </source>
</evidence>
<evidence type="ECO:0000256" key="1">
    <source>
        <dbReference type="ARBA" id="ARBA00022801"/>
    </source>
</evidence>
<proteinExistence type="inferred from homology"/>
<feature type="active site" description="Amidino-cysteine intermediate" evidence="2">
    <location>
        <position position="371"/>
    </location>
</feature>
<dbReference type="RefSeq" id="WP_204406328.1">
    <property type="nucleotide sequence ID" value="NZ_BQKC01000001.1"/>
</dbReference>
<sequence length="380" mass="42214">MKVIPESVSNPAADGFHMPAEFEPQDRVWMLWPRRTDTWSFGAKPAQAQYAQIARTIARFTPVYVCVNEPDFKNAQAVFDGVDNVQVVELTSDDAWIRDTGATFVVNGAGELRAVDWHFNAYGGLYDGLYFPWDKDDEIASKMAGIVGCDRYRPEEFILEGGSIHVDGEGTCLTTDMCLLSPGRSASVNGLEPWSEELRAWCEEKLRAYLGVEKVIWVKDGIDPEETNGHIDDVACFVRPGEVVVIDTDDEDYPFYKEAKAAQAILAATTDARGRTLKVHTLCLPKKPLYMTQEACDTIDVDENAEPRVADEPLIASYLNYLVTNKGVIVPQYGDENDALAIEQLQAIYPDREVVGCQSWEVVYGGGNIHCITQQQPSVA</sequence>
<comment type="caution">
    <text evidence="3">The sequence shown here is derived from an EMBL/GenBank/DDBJ whole genome shotgun (WGS) entry which is preliminary data.</text>
</comment>
<protein>
    <recommendedName>
        <fullName evidence="2">Putative agmatine deiminase</fullName>
        <ecNumber evidence="2">3.5.3.12</ecNumber>
    </recommendedName>
    <alternativeName>
        <fullName evidence="2">Agmatine iminohydrolase</fullName>
    </alternativeName>
</protein>
<dbReference type="InterPro" id="IPR007466">
    <property type="entry name" value="Peptidyl-Arg-deiminase_porph"/>
</dbReference>
<dbReference type="EC" id="3.5.3.12" evidence="2"/>
<dbReference type="PANTHER" id="PTHR31377:SF0">
    <property type="entry name" value="AGMATINE DEIMINASE-RELATED"/>
    <property type="match status" value="1"/>
</dbReference>
<comment type="catalytic activity">
    <reaction evidence="2">
        <text>agmatine + H2O = N-carbamoylputrescine + NH4(+)</text>
        <dbReference type="Rhea" id="RHEA:18037"/>
        <dbReference type="ChEBI" id="CHEBI:15377"/>
        <dbReference type="ChEBI" id="CHEBI:28938"/>
        <dbReference type="ChEBI" id="CHEBI:58145"/>
        <dbReference type="ChEBI" id="CHEBI:58318"/>
        <dbReference type="EC" id="3.5.3.12"/>
    </reaction>
</comment>
<dbReference type="InterPro" id="IPR017754">
    <property type="entry name" value="Agmatine_deiminase"/>
</dbReference>
<dbReference type="GO" id="GO:0004668">
    <property type="term" value="F:protein-arginine deiminase activity"/>
    <property type="evidence" value="ECO:0007669"/>
    <property type="project" value="InterPro"/>
</dbReference>
<dbReference type="Proteomes" id="UP001055025">
    <property type="component" value="Unassembled WGS sequence"/>
</dbReference>
<accession>A0AAV5B0V9</accession>
<dbReference type="SUPFAM" id="SSF55909">
    <property type="entry name" value="Pentein"/>
    <property type="match status" value="1"/>
</dbReference>
<dbReference type="AlphaFoldDB" id="A0AAV5B0V9"/>
<dbReference type="Pfam" id="PF04371">
    <property type="entry name" value="PAD_porph"/>
    <property type="match status" value="1"/>
</dbReference>
<keyword evidence="1 2" id="KW-0378">Hydrolase</keyword>
<evidence type="ECO:0000256" key="2">
    <source>
        <dbReference type="HAMAP-Rule" id="MF_01841"/>
    </source>
</evidence>
<dbReference type="Gene3D" id="3.75.10.10">
    <property type="entry name" value="L-arginine/glycine Amidinotransferase, Chain A"/>
    <property type="match status" value="1"/>
</dbReference>
<evidence type="ECO:0000313" key="4">
    <source>
        <dbReference type="Proteomes" id="UP001055025"/>
    </source>
</evidence>
<dbReference type="EMBL" id="BQKC01000001">
    <property type="protein sequence ID" value="GJM54400.1"/>
    <property type="molecule type" value="Genomic_DNA"/>
</dbReference>
<name>A0AAV5B0V9_9ACTN</name>
<dbReference type="HAMAP" id="MF_01841">
    <property type="entry name" value="Agmatine_deimin"/>
    <property type="match status" value="1"/>
</dbReference>
<reference evidence="3" key="1">
    <citation type="journal article" date="2022" name="Int. J. Syst. Evol. Microbiol.">
        <title>Granulimonas faecalis gen. nov., sp. nov., and Leptogranulimonas caecicola gen. nov., sp. nov., novel lactate-producing Atopobiaceae bacteria isolated from mouse intestines, and an emended description of the family Atopobiaceae.</title>
        <authorList>
            <person name="Morinaga K."/>
            <person name="Kusada H."/>
            <person name="Sakamoto S."/>
            <person name="Murakami T."/>
            <person name="Toyoda A."/>
            <person name="Mori H."/>
            <person name="Meng X.Y."/>
            <person name="Takashino M."/>
            <person name="Murotomi K."/>
            <person name="Tamaki H."/>
        </authorList>
    </citation>
    <scope>NUCLEOTIDE SEQUENCE</scope>
    <source>
        <strain evidence="3">OPF53</strain>
    </source>
</reference>
<dbReference type="GO" id="GO:0047632">
    <property type="term" value="F:agmatine deiminase activity"/>
    <property type="evidence" value="ECO:0007669"/>
    <property type="project" value="UniProtKB-UniRule"/>
</dbReference>
<keyword evidence="4" id="KW-1185">Reference proteome</keyword>
<dbReference type="NCBIfam" id="NF010070">
    <property type="entry name" value="PRK13551.1"/>
    <property type="match status" value="1"/>
</dbReference>
<dbReference type="GO" id="GO:0009446">
    <property type="term" value="P:putrescine biosynthetic process"/>
    <property type="evidence" value="ECO:0007669"/>
    <property type="project" value="InterPro"/>
</dbReference>
<gene>
    <name evidence="2 3" type="primary">aguA</name>
    <name evidence="3" type="ORF">ATOP_00550</name>
</gene>
<comment type="similarity">
    <text evidence="2">Belongs to the agmatine deiminase family.</text>
</comment>
<organism evidence="3 4">
    <name type="scientific">Granulimonas faecalis</name>
    <dbReference type="NCBI Taxonomy" id="2894155"/>
    <lineage>
        <taxon>Bacteria</taxon>
        <taxon>Bacillati</taxon>
        <taxon>Actinomycetota</taxon>
        <taxon>Coriobacteriia</taxon>
        <taxon>Coriobacteriales</taxon>
        <taxon>Kribbibacteriaceae</taxon>
        <taxon>Granulimonas</taxon>
    </lineage>
</organism>
<dbReference type="PANTHER" id="PTHR31377">
    <property type="entry name" value="AGMATINE DEIMINASE-RELATED"/>
    <property type="match status" value="1"/>
</dbReference>
<dbReference type="NCBIfam" id="TIGR03380">
    <property type="entry name" value="agmatine_aguA"/>
    <property type="match status" value="1"/>
</dbReference>